<dbReference type="AlphaFoldDB" id="A0AA35YYE9"/>
<reference evidence="1" key="1">
    <citation type="submission" date="2023-04" db="EMBL/GenBank/DDBJ databases">
        <authorList>
            <person name="Vijverberg K."/>
            <person name="Xiong W."/>
            <person name="Schranz E."/>
        </authorList>
    </citation>
    <scope>NUCLEOTIDE SEQUENCE</scope>
</reference>
<protein>
    <submittedName>
        <fullName evidence="1">Uncharacterized protein</fullName>
    </submittedName>
</protein>
<dbReference type="EMBL" id="OX465080">
    <property type="protein sequence ID" value="CAI9282319.1"/>
    <property type="molecule type" value="Genomic_DNA"/>
</dbReference>
<keyword evidence="2" id="KW-1185">Reference proteome</keyword>
<proteinExistence type="predicted"/>
<evidence type="ECO:0000313" key="2">
    <source>
        <dbReference type="Proteomes" id="UP001177003"/>
    </source>
</evidence>
<gene>
    <name evidence="1" type="ORF">LSALG_LOCUS21964</name>
</gene>
<dbReference type="Proteomes" id="UP001177003">
    <property type="component" value="Chromosome 4"/>
</dbReference>
<evidence type="ECO:0000313" key="1">
    <source>
        <dbReference type="EMBL" id="CAI9282319.1"/>
    </source>
</evidence>
<organism evidence="1 2">
    <name type="scientific">Lactuca saligna</name>
    <name type="common">Willowleaf lettuce</name>
    <dbReference type="NCBI Taxonomy" id="75948"/>
    <lineage>
        <taxon>Eukaryota</taxon>
        <taxon>Viridiplantae</taxon>
        <taxon>Streptophyta</taxon>
        <taxon>Embryophyta</taxon>
        <taxon>Tracheophyta</taxon>
        <taxon>Spermatophyta</taxon>
        <taxon>Magnoliopsida</taxon>
        <taxon>eudicotyledons</taxon>
        <taxon>Gunneridae</taxon>
        <taxon>Pentapetalae</taxon>
        <taxon>asterids</taxon>
        <taxon>campanulids</taxon>
        <taxon>Asterales</taxon>
        <taxon>Asteraceae</taxon>
        <taxon>Cichorioideae</taxon>
        <taxon>Cichorieae</taxon>
        <taxon>Lactucinae</taxon>
        <taxon>Lactuca</taxon>
    </lineage>
</organism>
<sequence>MLLREKEKYEPVVSHLQLMIKSYIQEFGSMDVDIAIVLKKKPIVVPKESPTDFKKLKTGKIYKEGWFIVYQLREISDVDFRKFYFYLEDKHLYNTACLEFILDLITKFKGSHKDDIKCFFDMILWYIQLRKMMLSFVPKIYEVQK</sequence>
<accession>A0AA35YYE9</accession>
<name>A0AA35YYE9_LACSI</name>